<evidence type="ECO:0000313" key="2">
    <source>
        <dbReference type="EMBL" id="KAF9613863.1"/>
    </source>
</evidence>
<dbReference type="EMBL" id="JADFTS010000003">
    <property type="protein sequence ID" value="KAF9613863.1"/>
    <property type="molecule type" value="Genomic_DNA"/>
</dbReference>
<reference evidence="2 3" key="1">
    <citation type="submission" date="2020-10" db="EMBL/GenBank/DDBJ databases">
        <title>The Coptis chinensis genome and diversification of protoberbering-type alkaloids.</title>
        <authorList>
            <person name="Wang B."/>
            <person name="Shu S."/>
            <person name="Song C."/>
            <person name="Liu Y."/>
        </authorList>
    </citation>
    <scope>NUCLEOTIDE SEQUENCE [LARGE SCALE GENOMIC DNA]</scope>
    <source>
        <strain evidence="2">HL-2020</strain>
        <tissue evidence="2">Leaf</tissue>
    </source>
</reference>
<keyword evidence="3" id="KW-1185">Reference proteome</keyword>
<organism evidence="2 3">
    <name type="scientific">Coptis chinensis</name>
    <dbReference type="NCBI Taxonomy" id="261450"/>
    <lineage>
        <taxon>Eukaryota</taxon>
        <taxon>Viridiplantae</taxon>
        <taxon>Streptophyta</taxon>
        <taxon>Embryophyta</taxon>
        <taxon>Tracheophyta</taxon>
        <taxon>Spermatophyta</taxon>
        <taxon>Magnoliopsida</taxon>
        <taxon>Ranunculales</taxon>
        <taxon>Ranunculaceae</taxon>
        <taxon>Coptidoideae</taxon>
        <taxon>Coptis</taxon>
    </lineage>
</organism>
<feature type="compositionally biased region" description="Basic residues" evidence="1">
    <location>
        <begin position="46"/>
        <end position="55"/>
    </location>
</feature>
<feature type="region of interest" description="Disordered" evidence="1">
    <location>
        <begin position="1"/>
        <end position="93"/>
    </location>
</feature>
<accession>A0A835IC79</accession>
<comment type="caution">
    <text evidence="2">The sequence shown here is derived from an EMBL/GenBank/DDBJ whole genome shotgun (WGS) entry which is preliminary data.</text>
</comment>
<protein>
    <submittedName>
        <fullName evidence="2">Uncharacterized protein</fullName>
    </submittedName>
</protein>
<gene>
    <name evidence="2" type="ORF">IFM89_012411</name>
</gene>
<dbReference type="Proteomes" id="UP000631114">
    <property type="component" value="Unassembled WGS sequence"/>
</dbReference>
<evidence type="ECO:0000256" key="1">
    <source>
        <dbReference type="SAM" id="MobiDB-lite"/>
    </source>
</evidence>
<name>A0A835IC79_9MAGN</name>
<evidence type="ECO:0000313" key="3">
    <source>
        <dbReference type="Proteomes" id="UP000631114"/>
    </source>
</evidence>
<dbReference type="AlphaFoldDB" id="A0A835IC79"/>
<feature type="compositionally biased region" description="Basic and acidic residues" evidence="1">
    <location>
        <begin position="1"/>
        <end position="45"/>
    </location>
</feature>
<feature type="compositionally biased region" description="Basic residues" evidence="1">
    <location>
        <begin position="63"/>
        <end position="82"/>
    </location>
</feature>
<sequence length="178" mass="20772">MGDRERDRDRRRDRDDRVKERDRTRRSRTPERNRSRHTRSPDRQFKKSSKSRSRSRSIDHHSSSSRRRHHHRSPSPRKRRRSSRDEKDDDNDNRAAAVLDRLCNVVKGETQTFATGTLCLRRNHEHRGMQLSGFIAMLSRAKHNPSPLAPWALGDTVATLRQPLASTRHLGVLSETGT</sequence>
<proteinExistence type="predicted"/>